<evidence type="ECO:0000259" key="6">
    <source>
        <dbReference type="Pfam" id="PF04539"/>
    </source>
</evidence>
<evidence type="ECO:0000256" key="4">
    <source>
        <dbReference type="ARBA" id="ARBA00023163"/>
    </source>
</evidence>
<evidence type="ECO:0000256" key="1">
    <source>
        <dbReference type="ARBA" id="ARBA00023015"/>
    </source>
</evidence>
<dbReference type="Pfam" id="PF04542">
    <property type="entry name" value="Sigma70_r2"/>
    <property type="match status" value="1"/>
</dbReference>
<dbReference type="CDD" id="cd06171">
    <property type="entry name" value="Sigma70_r4"/>
    <property type="match status" value="1"/>
</dbReference>
<organism evidence="9 10">
    <name type="scientific">Pedobacter westerhofensis</name>
    <dbReference type="NCBI Taxonomy" id="425512"/>
    <lineage>
        <taxon>Bacteria</taxon>
        <taxon>Pseudomonadati</taxon>
        <taxon>Bacteroidota</taxon>
        <taxon>Sphingobacteriia</taxon>
        <taxon>Sphingobacteriales</taxon>
        <taxon>Sphingobacteriaceae</taxon>
        <taxon>Pedobacter</taxon>
    </lineage>
</organism>
<dbReference type="Pfam" id="PF04539">
    <property type="entry name" value="Sigma70_r3"/>
    <property type="match status" value="1"/>
</dbReference>
<gene>
    <name evidence="9" type="ORF">SAMN06265348_112204</name>
</gene>
<dbReference type="GO" id="GO:0003677">
    <property type="term" value="F:DNA binding"/>
    <property type="evidence" value="ECO:0007669"/>
    <property type="project" value="UniProtKB-KW"/>
</dbReference>
<dbReference type="InterPro" id="IPR013325">
    <property type="entry name" value="RNA_pol_sigma_r2"/>
</dbReference>
<dbReference type="SUPFAM" id="SSF88946">
    <property type="entry name" value="Sigma2 domain of RNA polymerase sigma factors"/>
    <property type="match status" value="1"/>
</dbReference>
<dbReference type="PRINTS" id="PR00046">
    <property type="entry name" value="SIGMA70FCT"/>
</dbReference>
<evidence type="ECO:0000259" key="7">
    <source>
        <dbReference type="Pfam" id="PF04542"/>
    </source>
</evidence>
<dbReference type="RefSeq" id="WP_142530400.1">
    <property type="nucleotide sequence ID" value="NZ_CBCSJO010000011.1"/>
</dbReference>
<name>A0A521FJM1_9SPHI</name>
<feature type="domain" description="RNA polymerase sigma-70 region 2" evidence="7">
    <location>
        <begin position="54"/>
        <end position="123"/>
    </location>
</feature>
<dbReference type="Pfam" id="PF00140">
    <property type="entry name" value="Sigma70_r1_2"/>
    <property type="match status" value="1"/>
</dbReference>
<dbReference type="InterPro" id="IPR007627">
    <property type="entry name" value="RNA_pol_sigma70_r2"/>
</dbReference>
<evidence type="ECO:0000259" key="8">
    <source>
        <dbReference type="Pfam" id="PF04545"/>
    </source>
</evidence>
<dbReference type="PANTHER" id="PTHR30603">
    <property type="entry name" value="RNA POLYMERASE SIGMA FACTOR RPO"/>
    <property type="match status" value="1"/>
</dbReference>
<evidence type="ECO:0000313" key="10">
    <source>
        <dbReference type="Proteomes" id="UP000320300"/>
    </source>
</evidence>
<dbReference type="Gene3D" id="1.20.120.1810">
    <property type="match status" value="1"/>
</dbReference>
<dbReference type="Pfam" id="PF04545">
    <property type="entry name" value="Sigma70_r4"/>
    <property type="match status" value="1"/>
</dbReference>
<dbReference type="AlphaFoldDB" id="A0A521FJM1"/>
<dbReference type="NCBIfam" id="TIGR02937">
    <property type="entry name" value="sigma70-ECF"/>
    <property type="match status" value="1"/>
</dbReference>
<accession>A0A521FJM1</accession>
<evidence type="ECO:0000313" key="9">
    <source>
        <dbReference type="EMBL" id="SMO95790.1"/>
    </source>
</evidence>
<evidence type="ECO:0000256" key="2">
    <source>
        <dbReference type="ARBA" id="ARBA00023082"/>
    </source>
</evidence>
<reference evidence="9 10" key="1">
    <citation type="submission" date="2017-05" db="EMBL/GenBank/DDBJ databases">
        <authorList>
            <person name="Varghese N."/>
            <person name="Submissions S."/>
        </authorList>
    </citation>
    <scope>NUCLEOTIDE SEQUENCE [LARGE SCALE GENOMIC DNA]</scope>
    <source>
        <strain evidence="9 10">DSM 19036</strain>
    </source>
</reference>
<evidence type="ECO:0000259" key="5">
    <source>
        <dbReference type="Pfam" id="PF00140"/>
    </source>
</evidence>
<keyword evidence="1" id="KW-0805">Transcription regulation</keyword>
<feature type="domain" description="RNA polymerase sigma-70 region 3" evidence="6">
    <location>
        <begin position="135"/>
        <end position="207"/>
    </location>
</feature>
<dbReference type="PIRSF" id="PIRSF000770">
    <property type="entry name" value="RNA_pol_sigma-SigE/K"/>
    <property type="match status" value="1"/>
</dbReference>
<dbReference type="GO" id="GO:0006352">
    <property type="term" value="P:DNA-templated transcription initiation"/>
    <property type="evidence" value="ECO:0007669"/>
    <property type="project" value="InterPro"/>
</dbReference>
<keyword evidence="10" id="KW-1185">Reference proteome</keyword>
<dbReference type="Gene3D" id="1.10.10.10">
    <property type="entry name" value="Winged helix-like DNA-binding domain superfamily/Winged helix DNA-binding domain"/>
    <property type="match status" value="2"/>
</dbReference>
<keyword evidence="3" id="KW-0238">DNA-binding</keyword>
<dbReference type="InterPro" id="IPR007624">
    <property type="entry name" value="RNA_pol_sigma70_r3"/>
</dbReference>
<evidence type="ECO:0000256" key="3">
    <source>
        <dbReference type="ARBA" id="ARBA00023125"/>
    </source>
</evidence>
<dbReference type="SUPFAM" id="SSF88659">
    <property type="entry name" value="Sigma3 and sigma4 domains of RNA polymerase sigma factors"/>
    <property type="match status" value="2"/>
</dbReference>
<proteinExistence type="predicted"/>
<dbReference type="OrthoDB" id="743114at2"/>
<dbReference type="PANTHER" id="PTHR30603:SF47">
    <property type="entry name" value="RNA POLYMERASE SIGMA FACTOR SIGD, CHLOROPLASTIC"/>
    <property type="match status" value="1"/>
</dbReference>
<dbReference type="InterPro" id="IPR036388">
    <property type="entry name" value="WH-like_DNA-bd_sf"/>
</dbReference>
<dbReference type="InterPro" id="IPR013324">
    <property type="entry name" value="RNA_pol_sigma_r3/r4-like"/>
</dbReference>
<dbReference type="InterPro" id="IPR009042">
    <property type="entry name" value="RNA_pol_sigma70_r1_2"/>
</dbReference>
<keyword evidence="4" id="KW-0804">Transcription</keyword>
<keyword evidence="2" id="KW-0731">Sigma factor</keyword>
<feature type="domain" description="RNA polymerase sigma-70 region 1.2" evidence="5">
    <location>
        <begin position="16"/>
        <end position="49"/>
    </location>
</feature>
<dbReference type="GO" id="GO:0016987">
    <property type="term" value="F:sigma factor activity"/>
    <property type="evidence" value="ECO:0007669"/>
    <property type="project" value="UniProtKB-KW"/>
</dbReference>
<dbReference type="InterPro" id="IPR007630">
    <property type="entry name" value="RNA_pol_sigma70_r4"/>
</dbReference>
<dbReference type="EMBL" id="FXTN01000012">
    <property type="protein sequence ID" value="SMO95790.1"/>
    <property type="molecule type" value="Genomic_DNA"/>
</dbReference>
<dbReference type="Proteomes" id="UP000320300">
    <property type="component" value="Unassembled WGS sequence"/>
</dbReference>
<dbReference type="Gene3D" id="1.10.601.10">
    <property type="entry name" value="RNA Polymerase Primary Sigma Factor"/>
    <property type="match status" value="1"/>
</dbReference>
<sequence>MRELKINPSITERDADSVNRYLADISRIPLLNMEEEVWLAKKIREGDQAALDLLVNANLRFVVSVAKNYQGRGLSLGDLINEGNMGLIKAAVKFDHTKGFKFISFAVWWIRQTIILAISEQSRVIRLPLNLINSISKINKTLSKLEQRLQRHPTHEEIAAEISLTEIKVKDSLNHAARPLSLDDALHDDTKTTVISTLADRHASSDQQLTHSDKIYEVAEMLKLLSAREETVLKLHFGLSGALPMSLEEIAFLYHLSKERIRQIRDRGLKKLRSKIRNRKY</sequence>
<dbReference type="InterPro" id="IPR000943">
    <property type="entry name" value="RNA_pol_sigma70"/>
</dbReference>
<dbReference type="InterPro" id="IPR050239">
    <property type="entry name" value="Sigma-70_RNA_pol_init_factors"/>
</dbReference>
<feature type="domain" description="RNA polymerase sigma-70 region 4" evidence="8">
    <location>
        <begin position="222"/>
        <end position="273"/>
    </location>
</feature>
<dbReference type="InterPro" id="IPR014284">
    <property type="entry name" value="RNA_pol_sigma-70_dom"/>
</dbReference>
<protein>
    <submittedName>
        <fullName evidence="9">RNA polymerase, sigma 38 subunit, RpoS</fullName>
    </submittedName>
</protein>